<dbReference type="OrthoDB" id="9808002at2"/>
<dbReference type="EMBL" id="VSDO01000002">
    <property type="protein sequence ID" value="TYA12970.1"/>
    <property type="molecule type" value="Genomic_DNA"/>
</dbReference>
<dbReference type="AlphaFoldDB" id="A0A5D0CTJ8"/>
<comment type="similarity">
    <text evidence="2">Belongs to the class-V pyridoxal-phosphate-dependent aminotransferase family. NifS/IscS subfamily.</text>
</comment>
<proteinExistence type="inferred from homology"/>
<dbReference type="SUPFAM" id="SSF53383">
    <property type="entry name" value="PLP-dependent transferases"/>
    <property type="match status" value="1"/>
</dbReference>
<dbReference type="RefSeq" id="WP_148451570.1">
    <property type="nucleotide sequence ID" value="NZ_VSDO01000002.1"/>
</dbReference>
<dbReference type="Gene3D" id="3.40.640.10">
    <property type="entry name" value="Type I PLP-dependent aspartate aminotransferase-like (Major domain)"/>
    <property type="match status" value="1"/>
</dbReference>
<evidence type="ECO:0000256" key="3">
    <source>
        <dbReference type="ARBA" id="ARBA00022723"/>
    </source>
</evidence>
<evidence type="ECO:0000259" key="8">
    <source>
        <dbReference type="Pfam" id="PF00266"/>
    </source>
</evidence>
<dbReference type="PANTHER" id="PTHR11601">
    <property type="entry name" value="CYSTEINE DESULFURYLASE FAMILY MEMBER"/>
    <property type="match status" value="1"/>
</dbReference>
<evidence type="ECO:0000256" key="7">
    <source>
        <dbReference type="RuleBase" id="RU004504"/>
    </source>
</evidence>
<dbReference type="PROSITE" id="PS00595">
    <property type="entry name" value="AA_TRANSFER_CLASS_5"/>
    <property type="match status" value="1"/>
</dbReference>
<dbReference type="FunFam" id="3.40.640.10:FF:000084">
    <property type="entry name" value="IscS-like cysteine desulfurase"/>
    <property type="match status" value="1"/>
</dbReference>
<accession>A0A5D0CTJ8</accession>
<dbReference type="Proteomes" id="UP000325218">
    <property type="component" value="Unassembled WGS sequence"/>
</dbReference>
<evidence type="ECO:0000313" key="10">
    <source>
        <dbReference type="Proteomes" id="UP000325218"/>
    </source>
</evidence>
<dbReference type="InterPro" id="IPR020578">
    <property type="entry name" value="Aminotrans_V_PyrdxlP_BS"/>
</dbReference>
<dbReference type="Pfam" id="PF00266">
    <property type="entry name" value="Aminotran_5"/>
    <property type="match status" value="1"/>
</dbReference>
<evidence type="ECO:0000256" key="6">
    <source>
        <dbReference type="ARBA" id="ARBA00023014"/>
    </source>
</evidence>
<dbReference type="GO" id="GO:0051536">
    <property type="term" value="F:iron-sulfur cluster binding"/>
    <property type="evidence" value="ECO:0007669"/>
    <property type="project" value="UniProtKB-KW"/>
</dbReference>
<dbReference type="PANTHER" id="PTHR11601:SF50">
    <property type="entry name" value="CYSTEINE DESULFURASE ISCS 2-RELATED"/>
    <property type="match status" value="1"/>
</dbReference>
<name>A0A5D0CTJ8_9BACL</name>
<reference evidence="9 10" key="1">
    <citation type="submission" date="2019-08" db="EMBL/GenBank/DDBJ databases">
        <title>Genome sequencing of Paenibacillus faecis DSM 23593(T).</title>
        <authorList>
            <person name="Kook J.-K."/>
            <person name="Park S.-N."/>
            <person name="Lim Y.K."/>
        </authorList>
    </citation>
    <scope>NUCLEOTIDE SEQUENCE [LARGE SCALE GENOMIC DNA]</scope>
    <source>
        <strain evidence="9 10">DSM 23593</strain>
    </source>
</reference>
<dbReference type="GO" id="GO:0046872">
    <property type="term" value="F:metal ion binding"/>
    <property type="evidence" value="ECO:0007669"/>
    <property type="project" value="UniProtKB-KW"/>
</dbReference>
<evidence type="ECO:0000256" key="1">
    <source>
        <dbReference type="ARBA" id="ARBA00001933"/>
    </source>
</evidence>
<dbReference type="InterPro" id="IPR015424">
    <property type="entry name" value="PyrdxlP-dep_Trfase"/>
</dbReference>
<dbReference type="GO" id="GO:0031071">
    <property type="term" value="F:cysteine desulfurase activity"/>
    <property type="evidence" value="ECO:0007669"/>
    <property type="project" value="UniProtKB-ARBA"/>
</dbReference>
<evidence type="ECO:0000256" key="2">
    <source>
        <dbReference type="ARBA" id="ARBA00006490"/>
    </source>
</evidence>
<keyword evidence="4" id="KW-0663">Pyridoxal phosphate</keyword>
<keyword evidence="10" id="KW-1185">Reference proteome</keyword>
<sequence length="384" mass="42035">MKYFDNAATTPPYKEVIHTITEVMSAHYGNPSSLHRYGEDSARLLQKAREVCAEALGVHAGEIVFTSGATESNNIAVKGAALQWITRGKHLITTMTEHPSVFESFKQLERQGWEVTYLEVDAAGEVTEEQVAQAVRTDTVLVSVMHVNNETGCVQPVAEIGRMLKKKYPRVLFHVDGVQGFGKVPLYLKESGIDLYSLSAHKIRGPKGIGLLYVREDVSLFPLLTGGGQEGGLRPGTENIPYIVGMAKAVRMAKEAEKTVSERLKLLRATLMEGISRLPELKLNSVPEGAPHIVHFSYPGMKAEALLHMLEEEGFLVSTKSACSSRKAEPSRVLQAMGKLPDICLSGIRISLGDEHTESDIQDLIAALNKAVGRVRHLKGENLT</sequence>
<evidence type="ECO:0000256" key="4">
    <source>
        <dbReference type="ARBA" id="ARBA00022898"/>
    </source>
</evidence>
<comment type="caution">
    <text evidence="9">The sequence shown here is derived from an EMBL/GenBank/DDBJ whole genome shotgun (WGS) entry which is preliminary data.</text>
</comment>
<organism evidence="9 10">
    <name type="scientific">Paenibacillus faecis</name>
    <dbReference type="NCBI Taxonomy" id="862114"/>
    <lineage>
        <taxon>Bacteria</taxon>
        <taxon>Bacillati</taxon>
        <taxon>Bacillota</taxon>
        <taxon>Bacilli</taxon>
        <taxon>Bacillales</taxon>
        <taxon>Paenibacillaceae</taxon>
        <taxon>Paenibacillus</taxon>
    </lineage>
</organism>
<dbReference type="InterPro" id="IPR015421">
    <property type="entry name" value="PyrdxlP-dep_Trfase_major"/>
</dbReference>
<dbReference type="Gene3D" id="3.90.1150.10">
    <property type="entry name" value="Aspartate Aminotransferase, domain 1"/>
    <property type="match status" value="1"/>
</dbReference>
<dbReference type="InterPro" id="IPR016454">
    <property type="entry name" value="Cysteine_dSase"/>
</dbReference>
<protein>
    <submittedName>
        <fullName evidence="9">Cysteine desulfurase</fullName>
    </submittedName>
</protein>
<evidence type="ECO:0000313" key="9">
    <source>
        <dbReference type="EMBL" id="TYA12970.1"/>
    </source>
</evidence>
<dbReference type="InterPro" id="IPR015422">
    <property type="entry name" value="PyrdxlP-dep_Trfase_small"/>
</dbReference>
<keyword evidence="5" id="KW-0408">Iron</keyword>
<keyword evidence="6" id="KW-0411">Iron-sulfur</keyword>
<comment type="cofactor">
    <cofactor evidence="1 7">
        <name>pyridoxal 5'-phosphate</name>
        <dbReference type="ChEBI" id="CHEBI:597326"/>
    </cofactor>
</comment>
<dbReference type="Gene3D" id="1.10.260.50">
    <property type="match status" value="1"/>
</dbReference>
<dbReference type="PIRSF" id="PIRSF005572">
    <property type="entry name" value="NifS"/>
    <property type="match status" value="1"/>
</dbReference>
<feature type="domain" description="Aminotransferase class V" evidence="8">
    <location>
        <begin position="3"/>
        <end position="364"/>
    </location>
</feature>
<keyword evidence="3" id="KW-0479">Metal-binding</keyword>
<gene>
    <name evidence="9" type="ORF">FRY98_09760</name>
</gene>
<dbReference type="InterPro" id="IPR000192">
    <property type="entry name" value="Aminotrans_V_dom"/>
</dbReference>
<evidence type="ECO:0000256" key="5">
    <source>
        <dbReference type="ARBA" id="ARBA00023004"/>
    </source>
</evidence>